<name>A0A937DEX9_9BACT</name>
<reference evidence="2" key="1">
    <citation type="submission" date="2021-01" db="EMBL/GenBank/DDBJ databases">
        <title>Marivirga sp. nov., isolated from intertidal surface sediments.</title>
        <authorList>
            <person name="Zhang M."/>
        </authorList>
    </citation>
    <scope>NUCLEOTIDE SEQUENCE</scope>
    <source>
        <strain evidence="2">SM1354</strain>
    </source>
</reference>
<accession>A0A937DEX9</accession>
<dbReference type="RefSeq" id="WP_201920730.1">
    <property type="nucleotide sequence ID" value="NZ_JAERQG010000002.1"/>
</dbReference>
<evidence type="ECO:0000256" key="1">
    <source>
        <dbReference type="SAM" id="SignalP"/>
    </source>
</evidence>
<feature type="signal peptide" evidence="1">
    <location>
        <begin position="1"/>
        <end position="22"/>
    </location>
</feature>
<dbReference type="Pfam" id="PF11751">
    <property type="entry name" value="PorP_SprF"/>
    <property type="match status" value="1"/>
</dbReference>
<sequence length="304" mass="34081">MKLSFKIYIILLFITAYNSARAQQQVMYTQYMFNELAINPAYAGSHKTLSLTAIAREQWVGLDGAPSTQTISGHMPIENKNIGVGLMMMYDRIGVTSQTGVYASSAYKIDFDNNLTLSMGLSAGFTYYNAELSQINSSDVAFANGDVRATKPNVGVGFYLSHERFYAGLSSPQILELQFDNDNPDSDSRIARHYFLTGGYLFDVSPMVKIKPSTLLKYVQGAPLNIDLNATVILQEMFWVGLSWRSFDSFDGLLQFQATDNLLIGYSYDFLTTSDLKRVNSGSHEIMLNYRFNLGKGKLRPNYF</sequence>
<keyword evidence="3" id="KW-1185">Reference proteome</keyword>
<dbReference type="AlphaFoldDB" id="A0A937DEX9"/>
<dbReference type="EMBL" id="JAERQG010000002">
    <property type="protein sequence ID" value="MBL0765662.1"/>
    <property type="molecule type" value="Genomic_DNA"/>
</dbReference>
<organism evidence="2 3">
    <name type="scientific">Marivirga atlantica</name>
    <dbReference type="NCBI Taxonomy" id="1548457"/>
    <lineage>
        <taxon>Bacteria</taxon>
        <taxon>Pseudomonadati</taxon>
        <taxon>Bacteroidota</taxon>
        <taxon>Cytophagia</taxon>
        <taxon>Cytophagales</taxon>
        <taxon>Marivirgaceae</taxon>
        <taxon>Marivirga</taxon>
    </lineage>
</organism>
<evidence type="ECO:0000313" key="3">
    <source>
        <dbReference type="Proteomes" id="UP000642920"/>
    </source>
</evidence>
<dbReference type="Proteomes" id="UP000642920">
    <property type="component" value="Unassembled WGS sequence"/>
</dbReference>
<evidence type="ECO:0000313" key="2">
    <source>
        <dbReference type="EMBL" id="MBL0765662.1"/>
    </source>
</evidence>
<keyword evidence="1" id="KW-0732">Signal</keyword>
<proteinExistence type="predicted"/>
<gene>
    <name evidence="2" type="ORF">JKP34_10395</name>
</gene>
<dbReference type="NCBIfam" id="TIGR03519">
    <property type="entry name" value="T9SS_PorP_fam"/>
    <property type="match status" value="1"/>
</dbReference>
<feature type="chain" id="PRO_5037373696" evidence="1">
    <location>
        <begin position="23"/>
        <end position="304"/>
    </location>
</feature>
<dbReference type="InterPro" id="IPR019861">
    <property type="entry name" value="PorP/SprF_Bacteroidetes"/>
</dbReference>
<protein>
    <submittedName>
        <fullName evidence="2">Type IX secretion system membrane protein PorP/SprF</fullName>
    </submittedName>
</protein>
<comment type="caution">
    <text evidence="2">The sequence shown here is derived from an EMBL/GenBank/DDBJ whole genome shotgun (WGS) entry which is preliminary data.</text>
</comment>